<dbReference type="WBParaSite" id="PTRK_0001251700.1">
    <property type="protein sequence ID" value="PTRK_0001251700.1"/>
    <property type="gene ID" value="PTRK_0001251700"/>
</dbReference>
<dbReference type="PANTHER" id="PTHR12269">
    <property type="entry name" value="EUKARYOTIC TRANSLATION INITIATION FACTOR 4E TRANSPORTER"/>
    <property type="match status" value="1"/>
</dbReference>
<dbReference type="GO" id="GO:0005634">
    <property type="term" value="C:nucleus"/>
    <property type="evidence" value="ECO:0007669"/>
    <property type="project" value="TreeGrafter"/>
</dbReference>
<comment type="subcellular location">
    <subcellularLocation>
        <location evidence="1">Cytoplasm</location>
    </subcellularLocation>
</comment>
<evidence type="ECO:0000313" key="4">
    <source>
        <dbReference type="Proteomes" id="UP000038045"/>
    </source>
</evidence>
<feature type="region of interest" description="Disordered" evidence="3">
    <location>
        <begin position="673"/>
        <end position="710"/>
    </location>
</feature>
<accession>A0A0N4ZVA9</accession>
<evidence type="ECO:0000313" key="5">
    <source>
        <dbReference type="WBParaSite" id="PTRK_0001251700.1"/>
    </source>
</evidence>
<name>A0A0N4ZVA9_PARTI</name>
<dbReference type="STRING" id="131310.A0A0N4ZVA9"/>
<evidence type="ECO:0000256" key="2">
    <source>
        <dbReference type="ARBA" id="ARBA00022490"/>
    </source>
</evidence>
<protein>
    <submittedName>
        <fullName evidence="5">GYF domain-containing protein</fullName>
    </submittedName>
</protein>
<dbReference type="GO" id="GO:0036464">
    <property type="term" value="C:cytoplasmic ribonucleoprotein granule"/>
    <property type="evidence" value="ECO:0007669"/>
    <property type="project" value="UniProtKB-ARBA"/>
</dbReference>
<feature type="region of interest" description="Disordered" evidence="3">
    <location>
        <begin position="607"/>
        <end position="637"/>
    </location>
</feature>
<feature type="region of interest" description="Disordered" evidence="3">
    <location>
        <begin position="884"/>
        <end position="903"/>
    </location>
</feature>
<dbReference type="PANTHER" id="PTHR12269:SF1">
    <property type="entry name" value="EUKARYOTIC TRANSLATION INITIATION FACTOR 4E TRANSPORTER"/>
    <property type="match status" value="1"/>
</dbReference>
<feature type="compositionally biased region" description="Polar residues" evidence="3">
    <location>
        <begin position="691"/>
        <end position="709"/>
    </location>
</feature>
<dbReference type="GO" id="GO:0003729">
    <property type="term" value="F:mRNA binding"/>
    <property type="evidence" value="ECO:0007669"/>
    <property type="project" value="TreeGrafter"/>
</dbReference>
<feature type="compositionally biased region" description="Low complexity" evidence="3">
    <location>
        <begin position="616"/>
        <end position="626"/>
    </location>
</feature>
<feature type="region of interest" description="Disordered" evidence="3">
    <location>
        <begin position="115"/>
        <end position="216"/>
    </location>
</feature>
<feature type="compositionally biased region" description="Basic and acidic residues" evidence="3">
    <location>
        <begin position="161"/>
        <end position="179"/>
    </location>
</feature>
<feature type="compositionally biased region" description="Basic and acidic residues" evidence="3">
    <location>
        <begin position="253"/>
        <end position="263"/>
    </location>
</feature>
<dbReference type="Proteomes" id="UP000038045">
    <property type="component" value="Unplaced"/>
</dbReference>
<reference evidence="5" key="1">
    <citation type="submission" date="2017-02" db="UniProtKB">
        <authorList>
            <consortium name="WormBaseParasite"/>
        </authorList>
    </citation>
    <scope>IDENTIFICATION</scope>
</reference>
<dbReference type="InterPro" id="IPR018862">
    <property type="entry name" value="eIF4E-T"/>
</dbReference>
<feature type="region of interest" description="Disordered" evidence="3">
    <location>
        <begin position="253"/>
        <end position="286"/>
    </location>
</feature>
<keyword evidence="4" id="KW-1185">Reference proteome</keyword>
<dbReference type="AlphaFoldDB" id="A0A0N4ZVA9"/>
<dbReference type="Pfam" id="PF10477">
    <property type="entry name" value="EIF4E-T"/>
    <property type="match status" value="1"/>
</dbReference>
<organism evidence="4 5">
    <name type="scientific">Parastrongyloides trichosuri</name>
    <name type="common">Possum-specific nematode worm</name>
    <dbReference type="NCBI Taxonomy" id="131310"/>
    <lineage>
        <taxon>Eukaryota</taxon>
        <taxon>Metazoa</taxon>
        <taxon>Ecdysozoa</taxon>
        <taxon>Nematoda</taxon>
        <taxon>Chromadorea</taxon>
        <taxon>Rhabditida</taxon>
        <taxon>Tylenchina</taxon>
        <taxon>Panagrolaimomorpha</taxon>
        <taxon>Strongyloidoidea</taxon>
        <taxon>Strongyloididae</taxon>
        <taxon>Parastrongyloides</taxon>
    </lineage>
</organism>
<evidence type="ECO:0000256" key="1">
    <source>
        <dbReference type="ARBA" id="ARBA00004496"/>
    </source>
</evidence>
<keyword evidence="2" id="KW-0963">Cytoplasm</keyword>
<proteinExistence type="predicted"/>
<sequence length="903" mass="100817">MSNGNIMDILNNGVSSRIDIHTSSSVEGDKNFVYSRDVLMKIKETPASNEIPDYLSKDFIDEKGVFSVESWMDHIWEVNGITNKNEGKNKKARQFPKKEDHSNFDTIANILSPQRKGFSSGCRAASPDNSSTEKKSTAFNSGKFKSPHDSFGKGSPLVGSESRRGPKEYSRNLDKDSYGRGKCWNTSDPFKPSFARNNNPKFKNYDRSQSDEEVPEWLDDDCDFEAEFELKGFDEDDDFGGKKNRNKIEKKIVKKESESDNRSRSGSVLSGGKATPSSDKKDSVSADSVTEYIKRLQLAEDKKDNNRCVGGLAGSRLSKFFVSNIERQSTNSPSPVDKLMESAMLMDIHNKEEGSENYWAHRHNMSSEPLTGESLLSKLMPANSQPVPNSPVRRIGNMELDANLRAKGVALEDVEKSMLRCAQEVPPVPSFNPGLLGQCPPGVDPTTFYKALMQNEVMGRAYASQNMQMKKMAERQNEIPIFHNDANEENNEDHFRRLESVEGHPMSVNMHPQMGMGMPRLPAGVPVDIMQKMILQQQMNMIFSQQAMLNPHHRQMVMEIRNQLIARAPELANNIVQLNIATAQVIIARQSNLAAAERLRNAQLFQQQHQNVPAHSQQQQSSSMYYQGGGSPYNQQIKKNSVPFATSNNTQDSTTQSKLNSFVPTSVIRQMHKSGQCNNSNSNSGRASNSQTPTNMLSNNPLQQSQQPVSGMINEHSYEDQRKYSDEHEVKPDMKSHNIPSMSDLEKAKLQTSYNNVLHAMTSGLPMQGWKMTNNSVAGQAFLAQQTLMKSLTPAQQMQYINSLRIKQQQQQLAASYRTGINQPIPGMNMNLPMQPGNSPLDSFNPNAQMVEPNANYVSPDANIPNTTESGQIKASILMKLPPSAKPVSVEDLERELIQSSAK</sequence>
<evidence type="ECO:0000256" key="3">
    <source>
        <dbReference type="SAM" id="MobiDB-lite"/>
    </source>
</evidence>
<dbReference type="GO" id="GO:0017148">
    <property type="term" value="P:negative regulation of translation"/>
    <property type="evidence" value="ECO:0007669"/>
    <property type="project" value="TreeGrafter"/>
</dbReference>
<feature type="compositionally biased region" description="Low complexity" evidence="3">
    <location>
        <begin position="678"/>
        <end position="690"/>
    </location>
</feature>